<dbReference type="Pfam" id="PF08385">
    <property type="entry name" value="DHC_N1"/>
    <property type="match status" value="1"/>
</dbReference>
<dbReference type="PANTHER" id="PTHR46532:SF11">
    <property type="entry name" value="DYNEIN AXONEMAL HEAVY CHAIN 12"/>
    <property type="match status" value="1"/>
</dbReference>
<dbReference type="PANTHER" id="PTHR46532">
    <property type="entry name" value="MALE FERTILITY FACTOR KL5"/>
    <property type="match status" value="1"/>
</dbReference>
<dbReference type="GO" id="GO:0051959">
    <property type="term" value="F:dynein light intermediate chain binding"/>
    <property type="evidence" value="ECO:0007669"/>
    <property type="project" value="InterPro"/>
</dbReference>
<evidence type="ECO:0000313" key="3">
    <source>
        <dbReference type="Proteomes" id="UP001497497"/>
    </source>
</evidence>
<dbReference type="EMBL" id="CAXITT010000207">
    <property type="protein sequence ID" value="CAL1535641.1"/>
    <property type="molecule type" value="Genomic_DNA"/>
</dbReference>
<dbReference type="InterPro" id="IPR013594">
    <property type="entry name" value="Dynein_heavy_tail"/>
</dbReference>
<proteinExistence type="predicted"/>
<sequence>MAETIPLVKTAEQVMSSFRKAFNVVRDRLPSMFPPDVTPRPWFFHPDIVFSRFTKVHERLKIAYYLMDTNVNFMKLEKVEFGGIKGNSLGEDVIVIFQEFDEAFKLFTESKYNPLDASDPSFLHNYETFNMIMADFDRRLATIVCKGYFDCSGLESIFKLIEMMGPLLERELIMKDFDDKYPQVVRLMNEALDTCFELYEEQMAYKRETGRMAVHKNMPPMAGAMIWAREVYNRVSIYMESYARIEHP</sequence>
<dbReference type="GO" id="GO:0005858">
    <property type="term" value="C:axonemal dynein complex"/>
    <property type="evidence" value="ECO:0007669"/>
    <property type="project" value="TreeGrafter"/>
</dbReference>
<name>A0AAV2HU66_LYMST</name>
<evidence type="ECO:0000313" key="2">
    <source>
        <dbReference type="EMBL" id="CAL1535641.1"/>
    </source>
</evidence>
<keyword evidence="3" id="KW-1185">Reference proteome</keyword>
<dbReference type="GO" id="GO:0045505">
    <property type="term" value="F:dynein intermediate chain binding"/>
    <property type="evidence" value="ECO:0007669"/>
    <property type="project" value="InterPro"/>
</dbReference>
<feature type="domain" description="Dynein heavy chain tail" evidence="1">
    <location>
        <begin position="3"/>
        <end position="243"/>
    </location>
</feature>
<comment type="caution">
    <text evidence="2">The sequence shown here is derived from an EMBL/GenBank/DDBJ whole genome shotgun (WGS) entry which is preliminary data.</text>
</comment>
<evidence type="ECO:0000259" key="1">
    <source>
        <dbReference type="Pfam" id="PF08385"/>
    </source>
</evidence>
<dbReference type="Proteomes" id="UP001497497">
    <property type="component" value="Unassembled WGS sequence"/>
</dbReference>
<gene>
    <name evidence="2" type="ORF">GSLYS_00009601001</name>
</gene>
<dbReference type="GO" id="GO:0007018">
    <property type="term" value="P:microtubule-based movement"/>
    <property type="evidence" value="ECO:0007669"/>
    <property type="project" value="InterPro"/>
</dbReference>
<dbReference type="AlphaFoldDB" id="A0AAV2HU66"/>
<accession>A0AAV2HU66</accession>
<organism evidence="2 3">
    <name type="scientific">Lymnaea stagnalis</name>
    <name type="common">Great pond snail</name>
    <name type="synonym">Helix stagnalis</name>
    <dbReference type="NCBI Taxonomy" id="6523"/>
    <lineage>
        <taxon>Eukaryota</taxon>
        <taxon>Metazoa</taxon>
        <taxon>Spiralia</taxon>
        <taxon>Lophotrochozoa</taxon>
        <taxon>Mollusca</taxon>
        <taxon>Gastropoda</taxon>
        <taxon>Heterobranchia</taxon>
        <taxon>Euthyneura</taxon>
        <taxon>Panpulmonata</taxon>
        <taxon>Hygrophila</taxon>
        <taxon>Lymnaeoidea</taxon>
        <taxon>Lymnaeidae</taxon>
        <taxon>Lymnaea</taxon>
    </lineage>
</organism>
<reference evidence="2 3" key="1">
    <citation type="submission" date="2024-04" db="EMBL/GenBank/DDBJ databases">
        <authorList>
            <consortium name="Genoscope - CEA"/>
            <person name="William W."/>
        </authorList>
    </citation>
    <scope>NUCLEOTIDE SEQUENCE [LARGE SCALE GENOMIC DNA]</scope>
</reference>
<protein>
    <recommendedName>
        <fullName evidence="1">Dynein heavy chain tail domain-containing protein</fullName>
    </recommendedName>
</protein>
<dbReference type="InterPro" id="IPR026983">
    <property type="entry name" value="DHC"/>
</dbReference>